<keyword evidence="2" id="KW-1185">Reference proteome</keyword>
<reference evidence="1" key="1">
    <citation type="submission" date="2020-05" db="EMBL/GenBank/DDBJ databases">
        <title>Large-scale comparative analyses of tick genomes elucidate their genetic diversity and vector capacities.</title>
        <authorList>
            <person name="Jia N."/>
            <person name="Wang J."/>
            <person name="Shi W."/>
            <person name="Du L."/>
            <person name="Sun Y."/>
            <person name="Zhan W."/>
            <person name="Jiang J."/>
            <person name="Wang Q."/>
            <person name="Zhang B."/>
            <person name="Ji P."/>
            <person name="Sakyi L.B."/>
            <person name="Cui X."/>
            <person name="Yuan T."/>
            <person name="Jiang B."/>
            <person name="Yang W."/>
            <person name="Lam T.T.-Y."/>
            <person name="Chang Q."/>
            <person name="Ding S."/>
            <person name="Wang X."/>
            <person name="Zhu J."/>
            <person name="Ruan X."/>
            <person name="Zhao L."/>
            <person name="Wei J."/>
            <person name="Que T."/>
            <person name="Du C."/>
            <person name="Cheng J."/>
            <person name="Dai P."/>
            <person name="Han X."/>
            <person name="Huang E."/>
            <person name="Gao Y."/>
            <person name="Liu J."/>
            <person name="Shao H."/>
            <person name="Ye R."/>
            <person name="Li L."/>
            <person name="Wei W."/>
            <person name="Wang X."/>
            <person name="Wang C."/>
            <person name="Yang T."/>
            <person name="Huo Q."/>
            <person name="Li W."/>
            <person name="Guo W."/>
            <person name="Chen H."/>
            <person name="Zhou L."/>
            <person name="Ni X."/>
            <person name="Tian J."/>
            <person name="Zhou Y."/>
            <person name="Sheng Y."/>
            <person name="Liu T."/>
            <person name="Pan Y."/>
            <person name="Xia L."/>
            <person name="Li J."/>
            <person name="Zhao F."/>
            <person name="Cao W."/>
        </authorList>
    </citation>
    <scope>NUCLEOTIDE SEQUENCE</scope>
    <source>
        <strain evidence="1">Hyas-2018</strain>
    </source>
</reference>
<evidence type="ECO:0000313" key="1">
    <source>
        <dbReference type="EMBL" id="KAH6936178.1"/>
    </source>
</evidence>
<gene>
    <name evidence="1" type="ORF">HPB50_014522</name>
</gene>
<proteinExistence type="predicted"/>
<protein>
    <submittedName>
        <fullName evidence="1">Uncharacterized protein</fullName>
    </submittedName>
</protein>
<sequence length="72" mass="7492">MTTPLCFLLLAATAAAIGSPRLENCKPCNPGCAHAILNRGANSGCHPCLCEIAVVRKPEKLTEEAPSENGSE</sequence>
<dbReference type="EMBL" id="CM023483">
    <property type="protein sequence ID" value="KAH6936178.1"/>
    <property type="molecule type" value="Genomic_DNA"/>
</dbReference>
<accession>A0ACB7SMU6</accession>
<organism evidence="1 2">
    <name type="scientific">Hyalomma asiaticum</name>
    <name type="common">Tick</name>
    <dbReference type="NCBI Taxonomy" id="266040"/>
    <lineage>
        <taxon>Eukaryota</taxon>
        <taxon>Metazoa</taxon>
        <taxon>Ecdysozoa</taxon>
        <taxon>Arthropoda</taxon>
        <taxon>Chelicerata</taxon>
        <taxon>Arachnida</taxon>
        <taxon>Acari</taxon>
        <taxon>Parasitiformes</taxon>
        <taxon>Ixodida</taxon>
        <taxon>Ixodoidea</taxon>
        <taxon>Ixodidae</taxon>
        <taxon>Hyalomminae</taxon>
        <taxon>Hyalomma</taxon>
    </lineage>
</organism>
<comment type="caution">
    <text evidence="1">The sequence shown here is derived from an EMBL/GenBank/DDBJ whole genome shotgun (WGS) entry which is preliminary data.</text>
</comment>
<evidence type="ECO:0000313" key="2">
    <source>
        <dbReference type="Proteomes" id="UP000821845"/>
    </source>
</evidence>
<dbReference type="Proteomes" id="UP000821845">
    <property type="component" value="Chromosome 3"/>
</dbReference>
<name>A0ACB7SMU6_HYAAI</name>